<keyword evidence="12" id="KW-1185">Reference proteome</keyword>
<comment type="subcellular location">
    <subcellularLocation>
        <location evidence="1 7">Cell outer membrane</location>
        <topology evidence="1 7">Multi-pass membrane protein</topology>
    </subcellularLocation>
</comment>
<dbReference type="InterPro" id="IPR012910">
    <property type="entry name" value="Plug_dom"/>
</dbReference>
<sequence>MRIKWTVLLYLLMISGLALAQNTANTSFQVKGILLDSLTQEGEPYATIKIVKKEAPARALKMLVTDMKGRFQEKVSGTGNFVITITSVGRTPIVKNFSVKAGEKVVDFGTLYVVDASNELGQVEVVAQKPLVKVDVDKIEYNIEDDPDSKTNSVIEMLRKVPLVTVDGEDNIQVNGSSSFKVHVNGKPNNMMSNNPKEVLKSMPANTIKYIEVITSPGAKYDAEGVGGILNIVTVGSGFEGYTATFSARVSNMGMGGGAYATIKQGKLTLTGNYNYSYNSQPTSYSESYREDYQSIEQKYLESANSSDNSGQFQHGNLEASYEIDTLRLLTMSVGMYGGGSDSESNGNTIMWNEARDEKAYSYRTLSEGDGSWYSIRGNVDYQRISKKNKNRMFTLSYKINTQPDKSDYYNRYLDRYQVPEVFQLYNSHTFGKTNTTEHTFQADYTTPIGKLHTVEAGVKYIIRNNVSENDFSEDKSEDGNGEYQYNEGRSSHYKHLNDILAAYFGYTLRYKDFTFKPGVRYEHTAQDVRYLVGAGEDFKVNFNDVVPSVSLGIKLGPTQTLRGGYDMRIYRPGIWYLNPYFDDRNPMFISQGNSELESEKSHAFNLSYSSFSSKFNINVALRHSFNNNGIERVSRLIGPEGESFGDHFAPEGALYSTYANIGKSRNTNMSLYFNWNASPKTRIYINGRGNYSDIKSPAQELHNYGWQGSIYGGIQHTFPWKLRASLNGGGSTPYISLQGKGSGYSYYSLNVNRSFLKDRLTVSVYGSNLFSKYRTFDNTTFGENFYSASKSRYANRSFGMSVSYRLGELKASVKKAARSISNDDVKGGGGNSGGGE</sequence>
<evidence type="ECO:0000256" key="4">
    <source>
        <dbReference type="ARBA" id="ARBA00022692"/>
    </source>
</evidence>
<feature type="signal peptide" evidence="8">
    <location>
        <begin position="1"/>
        <end position="20"/>
    </location>
</feature>
<dbReference type="Gene3D" id="2.170.130.10">
    <property type="entry name" value="TonB-dependent receptor, plug domain"/>
    <property type="match status" value="1"/>
</dbReference>
<keyword evidence="4 7" id="KW-0812">Transmembrane</keyword>
<dbReference type="Proteomes" id="UP000310532">
    <property type="component" value="Unassembled WGS sequence"/>
</dbReference>
<evidence type="ECO:0000256" key="8">
    <source>
        <dbReference type="SAM" id="SignalP"/>
    </source>
</evidence>
<dbReference type="PROSITE" id="PS52016">
    <property type="entry name" value="TONB_DEPENDENT_REC_3"/>
    <property type="match status" value="1"/>
</dbReference>
<dbReference type="AlphaFoldDB" id="A0A4S2B665"/>
<dbReference type="Pfam" id="PF14905">
    <property type="entry name" value="OMP_b-brl_3"/>
    <property type="match status" value="1"/>
</dbReference>
<evidence type="ECO:0000256" key="2">
    <source>
        <dbReference type="ARBA" id="ARBA00022448"/>
    </source>
</evidence>
<evidence type="ECO:0000256" key="3">
    <source>
        <dbReference type="ARBA" id="ARBA00022452"/>
    </source>
</evidence>
<dbReference type="InterPro" id="IPR039426">
    <property type="entry name" value="TonB-dep_rcpt-like"/>
</dbReference>
<dbReference type="InterPro" id="IPR041700">
    <property type="entry name" value="OMP_b-brl_3"/>
</dbReference>
<dbReference type="SUPFAM" id="SSF56935">
    <property type="entry name" value="Porins"/>
    <property type="match status" value="1"/>
</dbReference>
<keyword evidence="6 7" id="KW-0998">Cell outer membrane</keyword>
<evidence type="ECO:0000256" key="1">
    <source>
        <dbReference type="ARBA" id="ARBA00004571"/>
    </source>
</evidence>
<dbReference type="RefSeq" id="WP_136008895.1">
    <property type="nucleotide sequence ID" value="NZ_SRYZ01000002.1"/>
</dbReference>
<gene>
    <name evidence="11" type="ORF">E5355_01595</name>
</gene>
<dbReference type="EMBL" id="SRYZ01000002">
    <property type="protein sequence ID" value="TGY09373.1"/>
    <property type="molecule type" value="Genomic_DNA"/>
</dbReference>
<keyword evidence="5 7" id="KW-0472">Membrane</keyword>
<feature type="domain" description="Outer membrane protein beta-barrel" evidence="10">
    <location>
        <begin position="386"/>
        <end position="805"/>
    </location>
</feature>
<evidence type="ECO:0000259" key="9">
    <source>
        <dbReference type="Pfam" id="PF07715"/>
    </source>
</evidence>
<feature type="domain" description="TonB-dependent receptor plug" evidence="9">
    <location>
        <begin position="144"/>
        <end position="229"/>
    </location>
</feature>
<keyword evidence="8" id="KW-0732">Signal</keyword>
<organism evidence="11 12">
    <name type="scientific">Bacteroides muris</name>
    <name type="common">ex Afrizal et al. 2022</name>
    <dbReference type="NCBI Taxonomy" id="2516960"/>
    <lineage>
        <taxon>Bacteria</taxon>
        <taxon>Pseudomonadati</taxon>
        <taxon>Bacteroidota</taxon>
        <taxon>Bacteroidia</taxon>
        <taxon>Bacteroidales</taxon>
        <taxon>Bacteroidaceae</taxon>
        <taxon>Bacteroides</taxon>
    </lineage>
</organism>
<keyword evidence="2 7" id="KW-0813">Transport</keyword>
<feature type="chain" id="PRO_5021027521" evidence="8">
    <location>
        <begin position="21"/>
        <end position="837"/>
    </location>
</feature>
<comment type="similarity">
    <text evidence="7">Belongs to the TonB-dependent receptor family.</text>
</comment>
<evidence type="ECO:0000313" key="12">
    <source>
        <dbReference type="Proteomes" id="UP000310532"/>
    </source>
</evidence>
<comment type="caution">
    <text evidence="11">The sequence shown here is derived from an EMBL/GenBank/DDBJ whole genome shotgun (WGS) entry which is preliminary data.</text>
</comment>
<evidence type="ECO:0000256" key="6">
    <source>
        <dbReference type="ARBA" id="ARBA00023237"/>
    </source>
</evidence>
<reference evidence="11 12" key="1">
    <citation type="submission" date="2019-04" db="EMBL/GenBank/DDBJ databases">
        <title>Microbes associate with the intestines of laboratory mice.</title>
        <authorList>
            <person name="Navarre W."/>
            <person name="Wong E."/>
            <person name="Huang K."/>
            <person name="Tropini C."/>
            <person name="Ng K."/>
            <person name="Yu B."/>
        </authorList>
    </citation>
    <scope>NUCLEOTIDE SEQUENCE [LARGE SCALE GENOMIC DNA]</scope>
    <source>
        <strain evidence="11 12">NM69_E16B</strain>
    </source>
</reference>
<dbReference type="Pfam" id="PF07715">
    <property type="entry name" value="Plug"/>
    <property type="match status" value="1"/>
</dbReference>
<dbReference type="Gene3D" id="2.40.170.20">
    <property type="entry name" value="TonB-dependent receptor, beta-barrel domain"/>
    <property type="match status" value="1"/>
</dbReference>
<accession>A0A4S2B665</accession>
<evidence type="ECO:0000256" key="5">
    <source>
        <dbReference type="ARBA" id="ARBA00023136"/>
    </source>
</evidence>
<name>A0A4S2B665_9BACE</name>
<evidence type="ECO:0000259" key="10">
    <source>
        <dbReference type="Pfam" id="PF14905"/>
    </source>
</evidence>
<dbReference type="GO" id="GO:0009279">
    <property type="term" value="C:cell outer membrane"/>
    <property type="evidence" value="ECO:0007669"/>
    <property type="project" value="UniProtKB-SubCell"/>
</dbReference>
<proteinExistence type="inferred from homology"/>
<keyword evidence="3 7" id="KW-1134">Transmembrane beta strand</keyword>
<evidence type="ECO:0000313" key="11">
    <source>
        <dbReference type="EMBL" id="TGY09373.1"/>
    </source>
</evidence>
<dbReference type="InterPro" id="IPR037066">
    <property type="entry name" value="Plug_dom_sf"/>
</dbReference>
<protein>
    <submittedName>
        <fullName evidence="11">TonB-dependent receptor</fullName>
    </submittedName>
</protein>
<dbReference type="InterPro" id="IPR036942">
    <property type="entry name" value="Beta-barrel_TonB_sf"/>
</dbReference>
<keyword evidence="11" id="KW-0675">Receptor</keyword>
<evidence type="ECO:0000256" key="7">
    <source>
        <dbReference type="PROSITE-ProRule" id="PRU01360"/>
    </source>
</evidence>